<organism evidence="1 2">
    <name type="scientific">Methylocystis echinoides</name>
    <dbReference type="NCBI Taxonomy" id="29468"/>
    <lineage>
        <taxon>Bacteria</taxon>
        <taxon>Pseudomonadati</taxon>
        <taxon>Pseudomonadota</taxon>
        <taxon>Alphaproteobacteria</taxon>
        <taxon>Hyphomicrobiales</taxon>
        <taxon>Methylocystaceae</taxon>
        <taxon>Methylocystis</taxon>
    </lineage>
</organism>
<protein>
    <submittedName>
        <fullName evidence="1">Uncharacterized protein</fullName>
    </submittedName>
</protein>
<evidence type="ECO:0000313" key="2">
    <source>
        <dbReference type="Proteomes" id="UP001144323"/>
    </source>
</evidence>
<dbReference type="AlphaFoldDB" id="A0A9W6LTR4"/>
<dbReference type="EMBL" id="BSEC01000001">
    <property type="protein sequence ID" value="GLI95000.1"/>
    <property type="molecule type" value="Genomic_DNA"/>
</dbReference>
<sequence length="66" mass="7693">MPRPRVWRNAILALIGIGLGFVAWTNRYEPAASPYFHRNRFTGAECHRGKECWTPRPQPLWTQLAE</sequence>
<name>A0A9W6LTR4_9HYPH</name>
<gene>
    <name evidence="1" type="ORF">LMG27198_39920</name>
</gene>
<comment type="caution">
    <text evidence="1">The sequence shown here is derived from an EMBL/GenBank/DDBJ whole genome shotgun (WGS) entry which is preliminary data.</text>
</comment>
<reference evidence="1" key="1">
    <citation type="journal article" date="2023" name="Int. J. Syst. Evol. Microbiol.">
        <title>Methylocystis iwaonis sp. nov., a type II methane-oxidizing bacterium from surface soil of a rice paddy field in Japan, and emended description of the genus Methylocystis (ex Whittenbury et al. 1970) Bowman et al. 1993.</title>
        <authorList>
            <person name="Kaise H."/>
            <person name="Sawadogo J.B."/>
            <person name="Alam M.S."/>
            <person name="Ueno C."/>
            <person name="Dianou D."/>
            <person name="Shinjo R."/>
            <person name="Asakawa S."/>
        </authorList>
    </citation>
    <scope>NUCLEOTIDE SEQUENCE</scope>
    <source>
        <strain evidence="1">LMG27198</strain>
    </source>
</reference>
<proteinExistence type="predicted"/>
<evidence type="ECO:0000313" key="1">
    <source>
        <dbReference type="EMBL" id="GLI95000.1"/>
    </source>
</evidence>
<keyword evidence="2" id="KW-1185">Reference proteome</keyword>
<dbReference type="RefSeq" id="WP_281805315.1">
    <property type="nucleotide sequence ID" value="NZ_BSEC01000001.1"/>
</dbReference>
<accession>A0A9W6LTR4</accession>
<dbReference type="Proteomes" id="UP001144323">
    <property type="component" value="Unassembled WGS sequence"/>
</dbReference>